<sequence length="25" mass="2999">MLLLCQIEMECLSLKWPMIMLQSML</sequence>
<accession>A0A4U1FGS6</accession>
<protein>
    <submittedName>
        <fullName evidence="1">Uncharacterized protein</fullName>
    </submittedName>
</protein>
<proteinExistence type="predicted"/>
<evidence type="ECO:0000313" key="2">
    <source>
        <dbReference type="Proteomes" id="UP000308365"/>
    </source>
</evidence>
<organism evidence="1 2">
    <name type="scientific">Monodon monoceros</name>
    <name type="common">Narwhal</name>
    <name type="synonym">Ceratodon monodon</name>
    <dbReference type="NCBI Taxonomy" id="40151"/>
    <lineage>
        <taxon>Eukaryota</taxon>
        <taxon>Metazoa</taxon>
        <taxon>Chordata</taxon>
        <taxon>Craniata</taxon>
        <taxon>Vertebrata</taxon>
        <taxon>Euteleostomi</taxon>
        <taxon>Mammalia</taxon>
        <taxon>Eutheria</taxon>
        <taxon>Laurasiatheria</taxon>
        <taxon>Artiodactyla</taxon>
        <taxon>Whippomorpha</taxon>
        <taxon>Cetacea</taxon>
        <taxon>Odontoceti</taxon>
        <taxon>Monodontidae</taxon>
        <taxon>Monodon</taxon>
    </lineage>
</organism>
<dbReference type="EMBL" id="RWIC01000148">
    <property type="protein sequence ID" value="TKC48707.1"/>
    <property type="molecule type" value="Genomic_DNA"/>
</dbReference>
<reference evidence="2" key="1">
    <citation type="journal article" date="2019" name="IScience">
        <title>Narwhal Genome Reveals Long-Term Low Genetic Diversity despite Current Large Abundance Size.</title>
        <authorList>
            <person name="Westbury M.V."/>
            <person name="Petersen B."/>
            <person name="Garde E."/>
            <person name="Heide-Jorgensen M.P."/>
            <person name="Lorenzen E.D."/>
        </authorList>
    </citation>
    <scope>NUCLEOTIDE SEQUENCE [LARGE SCALE GENOMIC DNA]</scope>
</reference>
<dbReference type="AlphaFoldDB" id="A0A4U1FGS6"/>
<evidence type="ECO:0000313" key="1">
    <source>
        <dbReference type="EMBL" id="TKC48707.1"/>
    </source>
</evidence>
<dbReference type="Proteomes" id="UP000308365">
    <property type="component" value="Unassembled WGS sequence"/>
</dbReference>
<name>A0A4U1FGS6_MONMO</name>
<gene>
    <name evidence="1" type="ORF">EI555_002895</name>
</gene>
<comment type="caution">
    <text evidence="1">The sequence shown here is derived from an EMBL/GenBank/DDBJ whole genome shotgun (WGS) entry which is preliminary data.</text>
</comment>